<protein>
    <submittedName>
        <fullName evidence="1">Uncharacterized protein</fullName>
    </submittedName>
</protein>
<proteinExistence type="predicted"/>
<reference evidence="1" key="2">
    <citation type="journal article" date="2015" name="Data Brief">
        <title>Shoot transcriptome of the giant reed, Arundo donax.</title>
        <authorList>
            <person name="Barrero R.A."/>
            <person name="Guerrero F.D."/>
            <person name="Moolhuijzen P."/>
            <person name="Goolsby J.A."/>
            <person name="Tidwell J."/>
            <person name="Bellgard S.E."/>
            <person name="Bellgard M.I."/>
        </authorList>
    </citation>
    <scope>NUCLEOTIDE SEQUENCE</scope>
    <source>
        <tissue evidence="1">Shoot tissue taken approximately 20 cm above the soil surface</tissue>
    </source>
</reference>
<evidence type="ECO:0000313" key="1">
    <source>
        <dbReference type="EMBL" id="JAD25627.1"/>
    </source>
</evidence>
<organism evidence="1">
    <name type="scientific">Arundo donax</name>
    <name type="common">Giant reed</name>
    <name type="synonym">Donax arundinaceus</name>
    <dbReference type="NCBI Taxonomy" id="35708"/>
    <lineage>
        <taxon>Eukaryota</taxon>
        <taxon>Viridiplantae</taxon>
        <taxon>Streptophyta</taxon>
        <taxon>Embryophyta</taxon>
        <taxon>Tracheophyta</taxon>
        <taxon>Spermatophyta</taxon>
        <taxon>Magnoliopsida</taxon>
        <taxon>Liliopsida</taxon>
        <taxon>Poales</taxon>
        <taxon>Poaceae</taxon>
        <taxon>PACMAD clade</taxon>
        <taxon>Arundinoideae</taxon>
        <taxon>Arundineae</taxon>
        <taxon>Arundo</taxon>
    </lineage>
</organism>
<name>A0A0A8YSW7_ARUDO</name>
<sequence length="15" mass="1848">MQQQNITIRAEQFQL</sequence>
<reference evidence="1" key="1">
    <citation type="submission" date="2014-09" db="EMBL/GenBank/DDBJ databases">
        <authorList>
            <person name="Magalhaes I.L.F."/>
            <person name="Oliveira U."/>
            <person name="Santos F.R."/>
            <person name="Vidigal T.H.D.A."/>
            <person name="Brescovit A.D."/>
            <person name="Santos A.J."/>
        </authorList>
    </citation>
    <scope>NUCLEOTIDE SEQUENCE</scope>
    <source>
        <tissue evidence="1">Shoot tissue taken approximately 20 cm above the soil surface</tissue>
    </source>
</reference>
<accession>A0A0A8YSW7</accession>
<dbReference type="EMBL" id="GBRH01272268">
    <property type="protein sequence ID" value="JAD25627.1"/>
    <property type="molecule type" value="Transcribed_RNA"/>
</dbReference>